<proteinExistence type="predicted"/>
<reference evidence="2" key="1">
    <citation type="submission" date="2016-10" db="EMBL/GenBank/DDBJ databases">
        <authorList>
            <person name="Varghese N."/>
            <person name="Submissions S."/>
        </authorList>
    </citation>
    <scope>NUCLEOTIDE SEQUENCE [LARGE SCALE GENOMIC DNA]</scope>
    <source>
        <strain evidence="2">DSM 19482</strain>
    </source>
</reference>
<dbReference type="InterPro" id="IPR044934">
    <property type="entry name" value="Streptopain_sf"/>
</dbReference>
<protein>
    <submittedName>
        <fullName evidence="1">Peptidase C10 family protein</fullName>
    </submittedName>
</protein>
<evidence type="ECO:0000313" key="1">
    <source>
        <dbReference type="EMBL" id="SIT97500.1"/>
    </source>
</evidence>
<dbReference type="InterPro" id="IPR038765">
    <property type="entry name" value="Papain-like_cys_pep_sf"/>
</dbReference>
<accession>A0A1U7PZV7</accession>
<name>A0A1U7PZV7_9FLAO</name>
<dbReference type="AlphaFoldDB" id="A0A1U7PZV7"/>
<dbReference type="Gene3D" id="3.90.70.50">
    <property type="entry name" value="Peptidase C10, streptopain"/>
    <property type="match status" value="1"/>
</dbReference>
<dbReference type="SUPFAM" id="SSF54001">
    <property type="entry name" value="Cysteine proteinases"/>
    <property type="match status" value="1"/>
</dbReference>
<evidence type="ECO:0000313" key="2">
    <source>
        <dbReference type="Proteomes" id="UP000187261"/>
    </source>
</evidence>
<dbReference type="Proteomes" id="UP000187261">
    <property type="component" value="Unassembled WGS sequence"/>
</dbReference>
<dbReference type="RefSeq" id="WP_076783659.1">
    <property type="nucleotide sequence ID" value="NZ_FTPU01000024.1"/>
</dbReference>
<organism evidence="1 2">
    <name type="scientific">Epilithonimonas bovis DSM 19482</name>
    <dbReference type="NCBI Taxonomy" id="1121284"/>
    <lineage>
        <taxon>Bacteria</taxon>
        <taxon>Pseudomonadati</taxon>
        <taxon>Bacteroidota</taxon>
        <taxon>Flavobacteriia</taxon>
        <taxon>Flavobacteriales</taxon>
        <taxon>Weeksellaceae</taxon>
        <taxon>Chryseobacterium group</taxon>
        <taxon>Epilithonimonas</taxon>
    </lineage>
</organism>
<dbReference type="Pfam" id="PF01640">
    <property type="entry name" value="Peptidase_C10"/>
    <property type="match status" value="2"/>
</dbReference>
<keyword evidence="2" id="KW-1185">Reference proteome</keyword>
<sequence length="287" mass="32520">MGIVDDSEFVLSNKELPQAFVGYLDNEIYAIENIRKTDIEPTQEIKKEWNAFLNRVPPDDDQPYYCPGEHYTVKDPLLNTNWNQTAGYNEYCPNLGCSNTTGNQKAYTGCVATALAQIMKYNQYPNYYNWSDMPNNWGSLETSRLMSDIGNKVDMDYGCDSSGANSSKAKTALANYGYNNVIQADYNYNIVQASIAANKPVYLSGGEYYGFLGLKYKCHAWVADGYQDSYFCTFDDNGHITGGYGYLFFHMNWGWGGAYNGWFGLSNFNPNGHNYNEGRKMIIYNKP</sequence>
<dbReference type="InterPro" id="IPR000200">
    <property type="entry name" value="Peptidase_C10"/>
</dbReference>
<gene>
    <name evidence="1" type="ORF">SAMN05660493_02220</name>
</gene>
<dbReference type="STRING" id="1121284.SAMN05660493_02220"/>
<dbReference type="GO" id="GO:0008234">
    <property type="term" value="F:cysteine-type peptidase activity"/>
    <property type="evidence" value="ECO:0007669"/>
    <property type="project" value="InterPro"/>
</dbReference>
<dbReference type="EMBL" id="FTPU01000024">
    <property type="protein sequence ID" value="SIT97500.1"/>
    <property type="molecule type" value="Genomic_DNA"/>
</dbReference>
<dbReference type="GO" id="GO:0006508">
    <property type="term" value="P:proteolysis"/>
    <property type="evidence" value="ECO:0007669"/>
    <property type="project" value="InterPro"/>
</dbReference>
<dbReference type="OrthoDB" id="2235251at2"/>